<protein>
    <recommendedName>
        <fullName evidence="10">VLRF1 domain-containing protein</fullName>
    </recommendedName>
</protein>
<evidence type="ECO:0000256" key="3">
    <source>
        <dbReference type="ARBA" id="ARBA00022490"/>
    </source>
</evidence>
<dbReference type="PROSITE" id="PS52044">
    <property type="entry name" value="VLRF1"/>
    <property type="match status" value="1"/>
</dbReference>
<reference evidence="11 12" key="1">
    <citation type="submission" date="2019-02" db="EMBL/GenBank/DDBJ databases">
        <title>Deep-cultivation of Planctomycetes and their phenomic and genomic characterization uncovers novel biology.</title>
        <authorList>
            <person name="Wiegand S."/>
            <person name="Jogler M."/>
            <person name="Boedeker C."/>
            <person name="Pinto D."/>
            <person name="Vollmers J."/>
            <person name="Rivas-Marin E."/>
            <person name="Kohn T."/>
            <person name="Peeters S.H."/>
            <person name="Heuer A."/>
            <person name="Rast P."/>
            <person name="Oberbeckmann S."/>
            <person name="Bunk B."/>
            <person name="Jeske O."/>
            <person name="Meyerdierks A."/>
            <person name="Storesund J.E."/>
            <person name="Kallscheuer N."/>
            <person name="Luecker S."/>
            <person name="Lage O.M."/>
            <person name="Pohl T."/>
            <person name="Merkel B.J."/>
            <person name="Hornburger P."/>
            <person name="Mueller R.-W."/>
            <person name="Bruemmer F."/>
            <person name="Labrenz M."/>
            <person name="Spormann A.M."/>
            <person name="Op den Camp H."/>
            <person name="Overmann J."/>
            <person name="Amann R."/>
            <person name="Jetten M.S.M."/>
            <person name="Mascher T."/>
            <person name="Medema M.H."/>
            <person name="Devos D.P."/>
            <person name="Kaster A.-K."/>
            <person name="Ovreas L."/>
            <person name="Rohde M."/>
            <person name="Galperin M.Y."/>
            <person name="Jogler C."/>
        </authorList>
    </citation>
    <scope>NUCLEOTIDE SEQUENCE [LARGE SCALE GENOMIC DNA]</scope>
    <source>
        <strain evidence="11 12">Poly30</strain>
    </source>
</reference>
<evidence type="ECO:0000256" key="6">
    <source>
        <dbReference type="ARBA" id="ARBA00022759"/>
    </source>
</evidence>
<keyword evidence="9" id="KW-0175">Coiled coil</keyword>
<evidence type="ECO:0000256" key="7">
    <source>
        <dbReference type="ARBA" id="ARBA00022801"/>
    </source>
</evidence>
<proteinExistence type="inferred from homology"/>
<evidence type="ECO:0000256" key="2">
    <source>
        <dbReference type="ARBA" id="ARBA00009262"/>
    </source>
</evidence>
<dbReference type="GO" id="GO:0036503">
    <property type="term" value="P:ERAD pathway"/>
    <property type="evidence" value="ECO:0007669"/>
    <property type="project" value="TreeGrafter"/>
</dbReference>
<evidence type="ECO:0000256" key="8">
    <source>
        <dbReference type="ARBA" id="ARBA00023043"/>
    </source>
</evidence>
<keyword evidence="5" id="KW-0677">Repeat</keyword>
<organism evidence="11 12">
    <name type="scientific">Saltatorellus ferox</name>
    <dbReference type="NCBI Taxonomy" id="2528018"/>
    <lineage>
        <taxon>Bacteria</taxon>
        <taxon>Pseudomonadati</taxon>
        <taxon>Planctomycetota</taxon>
        <taxon>Planctomycetia</taxon>
        <taxon>Planctomycetia incertae sedis</taxon>
        <taxon>Saltatorellus</taxon>
    </lineage>
</organism>
<dbReference type="PANTHER" id="PTHR16036:SF2">
    <property type="entry name" value="TRNA ENDONUCLEASE ANKZF1"/>
    <property type="match status" value="1"/>
</dbReference>
<dbReference type="GO" id="GO:0004519">
    <property type="term" value="F:endonuclease activity"/>
    <property type="evidence" value="ECO:0007669"/>
    <property type="project" value="UniProtKB-KW"/>
</dbReference>
<evidence type="ECO:0000256" key="1">
    <source>
        <dbReference type="ARBA" id="ARBA00004496"/>
    </source>
</evidence>
<dbReference type="GO" id="GO:0005737">
    <property type="term" value="C:cytoplasm"/>
    <property type="evidence" value="ECO:0007669"/>
    <property type="project" value="UniProtKB-SubCell"/>
</dbReference>
<evidence type="ECO:0000256" key="9">
    <source>
        <dbReference type="ARBA" id="ARBA00023054"/>
    </source>
</evidence>
<dbReference type="Pfam" id="PF18826">
    <property type="entry name" value="bVLRF1"/>
    <property type="match status" value="1"/>
</dbReference>
<dbReference type="InterPro" id="IPR047139">
    <property type="entry name" value="ANKZ1/VMS1"/>
</dbReference>
<dbReference type="PANTHER" id="PTHR16036">
    <property type="entry name" value="ANKYRIN REPEAT AND ZINC FINGER DOMAIN-CONTAINING PROTEIN 1"/>
    <property type="match status" value="1"/>
</dbReference>
<feature type="domain" description="VLRF1" evidence="10">
    <location>
        <begin position="101"/>
        <end position="240"/>
    </location>
</feature>
<keyword evidence="7" id="KW-0378">Hydrolase</keyword>
<evidence type="ECO:0000256" key="4">
    <source>
        <dbReference type="ARBA" id="ARBA00022722"/>
    </source>
</evidence>
<evidence type="ECO:0000313" key="11">
    <source>
        <dbReference type="EMBL" id="QDV09418.1"/>
    </source>
</evidence>
<dbReference type="InterPro" id="IPR041175">
    <property type="entry name" value="VLRF1/Vms1"/>
</dbReference>
<dbReference type="Proteomes" id="UP000320390">
    <property type="component" value="Chromosome"/>
</dbReference>
<evidence type="ECO:0000256" key="5">
    <source>
        <dbReference type="ARBA" id="ARBA00022737"/>
    </source>
</evidence>
<keyword evidence="8" id="KW-0040">ANK repeat</keyword>
<dbReference type="OrthoDB" id="850705at2"/>
<dbReference type="EMBL" id="CP036434">
    <property type="protein sequence ID" value="QDV09418.1"/>
    <property type="molecule type" value="Genomic_DNA"/>
</dbReference>
<evidence type="ECO:0000313" key="12">
    <source>
        <dbReference type="Proteomes" id="UP000320390"/>
    </source>
</evidence>
<gene>
    <name evidence="11" type="ORF">Poly30_49760</name>
</gene>
<comment type="similarity">
    <text evidence="2">Belongs to the ANKZF1/VMS1 family.</text>
</comment>
<name>A0A518EZC1_9BACT</name>
<accession>A0A518EZC1</accession>
<evidence type="ECO:0000259" key="10">
    <source>
        <dbReference type="PROSITE" id="PS52044"/>
    </source>
</evidence>
<keyword evidence="3" id="KW-0963">Cytoplasm</keyword>
<sequence>MARGAVTTLHWSEVPARLPGWLGPCALEFDPKRAAFIGKDASTGERITFTPPRVVPLPDALMDQVEDDSAAAFARRARRRSSSDAGASGDLETYLRAYPQELPDQCMILAQAGAVALAMFRGGEPVATKAFKRYVVRGSGRAQPTYLASKGKSRYGSRLRLQNARLLIEETNEKLTALWKEHGAPDQILVGAPPRLWADLFLAPNPPPFTKDTPITRVPLDVDVPTTTVLLRTYKSLLYGRLERDSDQ</sequence>
<keyword evidence="4" id="KW-0540">Nuclease</keyword>
<comment type="subcellular location">
    <subcellularLocation>
        <location evidence="1">Cytoplasm</location>
    </subcellularLocation>
</comment>
<keyword evidence="12" id="KW-1185">Reference proteome</keyword>
<dbReference type="GO" id="GO:0016787">
    <property type="term" value="F:hydrolase activity"/>
    <property type="evidence" value="ECO:0007669"/>
    <property type="project" value="UniProtKB-KW"/>
</dbReference>
<keyword evidence="6" id="KW-0255">Endonuclease</keyword>
<dbReference type="AlphaFoldDB" id="A0A518EZC1"/>
<dbReference type="RefSeq" id="WP_145203737.1">
    <property type="nucleotide sequence ID" value="NZ_CP036434.1"/>
</dbReference>